<evidence type="ECO:0000313" key="3">
    <source>
        <dbReference type="EMBL" id="MFC4202923.1"/>
    </source>
</evidence>
<proteinExistence type="predicted"/>
<dbReference type="InterPro" id="IPR001753">
    <property type="entry name" value="Enoyl-CoA_hydra/iso"/>
</dbReference>
<dbReference type="Proteomes" id="UP001595848">
    <property type="component" value="Unassembled WGS sequence"/>
</dbReference>
<reference evidence="4" key="1">
    <citation type="journal article" date="2019" name="Int. J. Syst. Evol. Microbiol.">
        <title>The Global Catalogue of Microorganisms (GCM) 10K type strain sequencing project: providing services to taxonomists for standard genome sequencing and annotation.</title>
        <authorList>
            <consortium name="The Broad Institute Genomics Platform"/>
            <consortium name="The Broad Institute Genome Sequencing Center for Infectious Disease"/>
            <person name="Wu L."/>
            <person name="Ma J."/>
        </authorList>
    </citation>
    <scope>NUCLEOTIDE SEQUENCE [LARGE SCALE GENOMIC DNA]</scope>
    <source>
        <strain evidence="4">LMG 24813</strain>
    </source>
</reference>
<keyword evidence="4" id="KW-1185">Reference proteome</keyword>
<keyword evidence="1" id="KW-0443">Lipid metabolism</keyword>
<organism evidence="3 4">
    <name type="scientific">Candidimonas humi</name>
    <dbReference type="NCBI Taxonomy" id="683355"/>
    <lineage>
        <taxon>Bacteria</taxon>
        <taxon>Pseudomonadati</taxon>
        <taxon>Pseudomonadota</taxon>
        <taxon>Betaproteobacteria</taxon>
        <taxon>Burkholderiales</taxon>
        <taxon>Alcaligenaceae</taxon>
        <taxon>Candidimonas</taxon>
    </lineage>
</organism>
<accession>A0ABV8P4H0</accession>
<protein>
    <submittedName>
        <fullName evidence="3">Enoyl-CoA hydratase/isomerase family protein</fullName>
    </submittedName>
</protein>
<sequence>MAVLTTERRGSALILTMNRPDARNALSSELVHALLDGVQAAQSQRNLRGIIITGAGDKAFSAGTDLKERAKLSQEGKAAQSQALLTLSKAIWRSPKPVIAAVFGWCLGGGSELALACDLRIASEDTRFGFPEMTLGAYPGSGGPVTLTRLVGAARAKDLLFTASGFDARQAEKMGIVQRVVKRKELIDAAVQWVTEMEATSPLAVAALKQSINQGQSMSMTDAAELDQLLRRPLDATQDYAEGMRAHFEKRKPIFKGE</sequence>
<keyword evidence="2" id="KW-0456">Lyase</keyword>
<dbReference type="PANTHER" id="PTHR11941:SF169">
    <property type="entry name" value="(7AS)-7A-METHYL-1,5-DIOXO-2,3,5,6,7,7A-HEXAHYDRO-1H-INDENE-CARBOXYL-COA HYDROLASE"/>
    <property type="match status" value="1"/>
</dbReference>
<dbReference type="CDD" id="cd06558">
    <property type="entry name" value="crotonase-like"/>
    <property type="match status" value="1"/>
</dbReference>
<evidence type="ECO:0000256" key="2">
    <source>
        <dbReference type="ARBA" id="ARBA00023239"/>
    </source>
</evidence>
<comment type="caution">
    <text evidence="3">The sequence shown here is derived from an EMBL/GenBank/DDBJ whole genome shotgun (WGS) entry which is preliminary data.</text>
</comment>
<dbReference type="RefSeq" id="WP_217965343.1">
    <property type="nucleotide sequence ID" value="NZ_JAHTBN010000006.1"/>
</dbReference>
<gene>
    <name evidence="3" type="ORF">ACFOY1_18385</name>
</gene>
<evidence type="ECO:0000313" key="4">
    <source>
        <dbReference type="Proteomes" id="UP001595848"/>
    </source>
</evidence>
<name>A0ABV8P4H0_9BURK</name>
<dbReference type="Pfam" id="PF00378">
    <property type="entry name" value="ECH_1"/>
    <property type="match status" value="1"/>
</dbReference>
<dbReference type="PANTHER" id="PTHR11941">
    <property type="entry name" value="ENOYL-COA HYDRATASE-RELATED"/>
    <property type="match status" value="1"/>
</dbReference>
<evidence type="ECO:0000256" key="1">
    <source>
        <dbReference type="ARBA" id="ARBA00023098"/>
    </source>
</evidence>
<dbReference type="EMBL" id="JBHSBV010000007">
    <property type="protein sequence ID" value="MFC4202923.1"/>
    <property type="molecule type" value="Genomic_DNA"/>
</dbReference>